<sequence length="121" mass="13096">MASQATKAETYQISVHDGEAQFTASSTVNLLVAMEQARESVIGVGCRGGGCGKCRIRVLDGDYESKRMSRAWISEEDEAEGIVLACRIFARSDLCIRPEPLPLATGYQPARSVSLSQAELK</sequence>
<evidence type="ECO:0000256" key="1">
    <source>
        <dbReference type="SAM" id="MobiDB-lite"/>
    </source>
</evidence>
<evidence type="ECO:0000313" key="3">
    <source>
        <dbReference type="EMBL" id="KEA65352.1"/>
    </source>
</evidence>
<feature type="region of interest" description="Disordered" evidence="1">
    <location>
        <begin position="99"/>
        <end position="121"/>
    </location>
</feature>
<evidence type="ECO:0000313" key="4">
    <source>
        <dbReference type="Proteomes" id="UP000028252"/>
    </source>
</evidence>
<dbReference type="Proteomes" id="UP000028252">
    <property type="component" value="Unassembled WGS sequence"/>
</dbReference>
<name>A0A081G3J7_9GAMM</name>
<gene>
    <name evidence="3" type="ORF">ADIMK_0309</name>
</gene>
<reference evidence="3 4" key="1">
    <citation type="submission" date="2014-04" db="EMBL/GenBank/DDBJ databases">
        <title>Marinobacterium kochiensis sp. nov., isolated from sediment sample collected from Kochi backwaters in Kerala, India.</title>
        <authorList>
            <person name="Singh A."/>
            <person name="Pinnaka A.K."/>
        </authorList>
    </citation>
    <scope>NUCLEOTIDE SEQUENCE [LARGE SCALE GENOMIC DNA]</scope>
    <source>
        <strain evidence="3 4">AK27</strain>
    </source>
</reference>
<dbReference type="InterPro" id="IPR001041">
    <property type="entry name" value="2Fe-2S_ferredoxin-type"/>
</dbReference>
<dbReference type="Gene3D" id="3.10.20.30">
    <property type="match status" value="1"/>
</dbReference>
<dbReference type="Pfam" id="PF00111">
    <property type="entry name" value="Fer2"/>
    <property type="match status" value="1"/>
</dbReference>
<feature type="compositionally biased region" description="Polar residues" evidence="1">
    <location>
        <begin position="111"/>
        <end position="121"/>
    </location>
</feature>
<dbReference type="PROSITE" id="PS51085">
    <property type="entry name" value="2FE2S_FER_2"/>
    <property type="match status" value="1"/>
</dbReference>
<dbReference type="STRING" id="1232683.ADIMK_0309"/>
<dbReference type="InterPro" id="IPR012675">
    <property type="entry name" value="Beta-grasp_dom_sf"/>
</dbReference>
<organism evidence="3 4">
    <name type="scientific">Marinobacterium lacunae</name>
    <dbReference type="NCBI Taxonomy" id="1232683"/>
    <lineage>
        <taxon>Bacteria</taxon>
        <taxon>Pseudomonadati</taxon>
        <taxon>Pseudomonadota</taxon>
        <taxon>Gammaproteobacteria</taxon>
        <taxon>Oceanospirillales</taxon>
        <taxon>Oceanospirillaceae</taxon>
        <taxon>Marinobacterium</taxon>
    </lineage>
</organism>
<dbReference type="AlphaFoldDB" id="A0A081G3J7"/>
<feature type="domain" description="2Fe-2S ferredoxin-type" evidence="2">
    <location>
        <begin position="11"/>
        <end position="102"/>
    </location>
</feature>
<evidence type="ECO:0000259" key="2">
    <source>
        <dbReference type="PROSITE" id="PS51085"/>
    </source>
</evidence>
<keyword evidence="4" id="KW-1185">Reference proteome</keyword>
<dbReference type="eggNOG" id="COG1018">
    <property type="taxonomic scope" value="Bacteria"/>
</dbReference>
<proteinExistence type="predicted"/>
<accession>A0A081G3J7</accession>
<dbReference type="GO" id="GO:0051536">
    <property type="term" value="F:iron-sulfur cluster binding"/>
    <property type="evidence" value="ECO:0007669"/>
    <property type="project" value="InterPro"/>
</dbReference>
<dbReference type="SUPFAM" id="SSF54292">
    <property type="entry name" value="2Fe-2S ferredoxin-like"/>
    <property type="match status" value="1"/>
</dbReference>
<dbReference type="InterPro" id="IPR036010">
    <property type="entry name" value="2Fe-2S_ferredoxin-like_sf"/>
</dbReference>
<dbReference type="EMBL" id="JMQN01000011">
    <property type="protein sequence ID" value="KEA65352.1"/>
    <property type="molecule type" value="Genomic_DNA"/>
</dbReference>
<dbReference type="OrthoDB" id="9133614at2"/>
<protein>
    <submittedName>
        <fullName evidence="3">Iron-sulfur binding electron transfer protein</fullName>
    </submittedName>
</protein>
<dbReference type="PATRIC" id="fig|1232683.4.peg.304"/>
<comment type="caution">
    <text evidence="3">The sequence shown here is derived from an EMBL/GenBank/DDBJ whole genome shotgun (WGS) entry which is preliminary data.</text>
</comment>